<evidence type="ECO:0000256" key="2">
    <source>
        <dbReference type="ARBA" id="ARBA00023043"/>
    </source>
</evidence>
<dbReference type="GeneID" id="81386428"/>
<evidence type="ECO:0000313" key="6">
    <source>
        <dbReference type="Proteomes" id="UP001147733"/>
    </source>
</evidence>
<dbReference type="PROSITE" id="PS50088">
    <property type="entry name" value="ANK_REPEAT"/>
    <property type="match status" value="2"/>
</dbReference>
<dbReference type="InterPro" id="IPR000719">
    <property type="entry name" value="Prot_kinase_dom"/>
</dbReference>
<proteinExistence type="predicted"/>
<dbReference type="SMART" id="SM00248">
    <property type="entry name" value="ANK"/>
    <property type="match status" value="7"/>
</dbReference>
<dbReference type="Pfam" id="PF00069">
    <property type="entry name" value="Pkinase"/>
    <property type="match status" value="1"/>
</dbReference>
<dbReference type="EMBL" id="JAPQKT010000007">
    <property type="protein sequence ID" value="KAJ5224840.1"/>
    <property type="molecule type" value="Genomic_DNA"/>
</dbReference>
<keyword evidence="6" id="KW-1185">Reference proteome</keyword>
<feature type="domain" description="Protein kinase" evidence="4">
    <location>
        <begin position="103"/>
        <end position="398"/>
    </location>
</feature>
<dbReference type="PROSITE" id="PS50297">
    <property type="entry name" value="ANK_REP_REGION"/>
    <property type="match status" value="2"/>
</dbReference>
<evidence type="ECO:0000256" key="3">
    <source>
        <dbReference type="PROSITE-ProRule" id="PRU00023"/>
    </source>
</evidence>
<dbReference type="InterPro" id="IPR050745">
    <property type="entry name" value="Multifunctional_regulatory"/>
</dbReference>
<evidence type="ECO:0000256" key="1">
    <source>
        <dbReference type="ARBA" id="ARBA00022737"/>
    </source>
</evidence>
<dbReference type="RefSeq" id="XP_056498812.1">
    <property type="nucleotide sequence ID" value="XM_056647261.1"/>
</dbReference>
<dbReference type="Pfam" id="PF12796">
    <property type="entry name" value="Ank_2"/>
    <property type="match status" value="2"/>
</dbReference>
<dbReference type="OrthoDB" id="626167at2759"/>
<dbReference type="SMART" id="SM00220">
    <property type="entry name" value="S_TKc"/>
    <property type="match status" value="1"/>
</dbReference>
<dbReference type="PROSITE" id="PS00108">
    <property type="entry name" value="PROTEIN_KINASE_ST"/>
    <property type="match status" value="1"/>
</dbReference>
<sequence length="1217" mass="134507">MADLSSYDDILNSIDDDNFYSVDGESLPSDLQDWSNSTELEEIDLESLNLSGSDSSWVDPLESAITATSNGSAPVLSTLSQFTAILSQTGINGPRILKSINLSSRGTKIGSGAQFTVFKDPTFEGEVIKRVNVPLSSKVTQRFAASVDYRLQLRILALEILSLCNPVLRAHPNIASLLAWGFDYPFADMAVPILFMEEALMPLSDFLVVEERSVDVRYQLALDTTNGLEALHNTRIVHGDVKPDNVLVFIGPNEKVPFRAKLSDFGVCIDLEVPDRKFNLSDYRGTPAWLAPEVINGDISRFGTFSPDIMFKFDAYSLALVLLSVFTSDGKPPNLEKAPDQVRDYVMRVFKSQKDIPSEMMMDIRKAILKLLAEDPRSRPLPNQTLLKTNTSVYGSWLSSIQSSPSTNNSTPSGVIDPLYNKGPLFWYRLDESIRRELEMQHALSKEGDAPAFTGDVLLGMAQTITGEKPLYLDRLLTYLSDSAKAGFSPARAIYAQIMEAHAQVLEFSEDVLDDWMVQAAAEGYYFAKPGKLKDKVEEAKAQFRDKGGFCSDPFLAKPDVKAATSKDKCLDWIEQRGCIVDRKGNTLLHAAAAYGAVDTLREILDANKIAIDINNDNLETALYKAFQAGQGKAVEILLDYGASASCRTLQKISPLHWLFNMPENLIQVIVKRMVEKGADINAMIEPVVKDNSGGFPEKIQILHYPFELPHGTPLHWACCFRNITAIDTLISFGADINAFYHGMDASTTPLALAAYHGDSEIAKHLVSHGAEGALLDSMGRNTLHGITKYLPDRHGYLPHQWHYWIRHGNWDNHLMQLTDLVKILVGAGADLNAKDKGYPPMTPVAAAADLGVWDGGVISALLAAGADLKESLLSAGDTVLHCWVSITGPRLAYPKSYIPTLRRIVQAMPSLDIPNKYEEDTPLHLLTTIYHSEDEFEAACNVLLSHSTPADINRKTRRGESALSIALEAEIAPEKKGRFLLGKGANATATNCRGRDIFYSIANNAVLSDQNSHDLMLHFLDSLGPNPQEVYEIHYLNNKNSHDSLAAAAARGKPRTLALLLSIGLSRSINQLDRSKSTPWTPLDQALHSAEISRRAHIEGLASYKAGVSRTHALEQNLVYDGNQGPPVRAAEAYKDFPDVIRILQDAGAKRRCDLEDNGDGNYIAQPSEWDKNEMPQYGFKPETQPNVEAWQGLYELARYKSGWKWLDVFFGGKKR</sequence>
<dbReference type="PRINTS" id="PR01415">
    <property type="entry name" value="ANKYRIN"/>
</dbReference>
<dbReference type="Gene3D" id="1.10.510.10">
    <property type="entry name" value="Transferase(Phosphotransferase) domain 1"/>
    <property type="match status" value="1"/>
</dbReference>
<reference evidence="5" key="1">
    <citation type="submission" date="2022-11" db="EMBL/GenBank/DDBJ databases">
        <authorList>
            <person name="Petersen C."/>
        </authorList>
    </citation>
    <scope>NUCLEOTIDE SEQUENCE</scope>
    <source>
        <strain evidence="5">IBT 23319</strain>
    </source>
</reference>
<dbReference type="SUPFAM" id="SSF48403">
    <property type="entry name" value="Ankyrin repeat"/>
    <property type="match status" value="2"/>
</dbReference>
<keyword evidence="2 3" id="KW-0040">ANK repeat</keyword>
<evidence type="ECO:0000259" key="4">
    <source>
        <dbReference type="PROSITE" id="PS50011"/>
    </source>
</evidence>
<comment type="caution">
    <text evidence="5">The sequence shown here is derived from an EMBL/GenBank/DDBJ whole genome shotgun (WGS) entry which is preliminary data.</text>
</comment>
<dbReference type="Gene3D" id="1.25.40.20">
    <property type="entry name" value="Ankyrin repeat-containing domain"/>
    <property type="match status" value="4"/>
</dbReference>
<feature type="repeat" description="ANK" evidence="3">
    <location>
        <begin position="746"/>
        <end position="778"/>
    </location>
</feature>
<dbReference type="InterPro" id="IPR008271">
    <property type="entry name" value="Ser/Thr_kinase_AS"/>
</dbReference>
<dbReference type="AlphaFoldDB" id="A0A9W9TKT0"/>
<gene>
    <name evidence="5" type="ORF">N7469_008343</name>
</gene>
<dbReference type="InterPro" id="IPR036770">
    <property type="entry name" value="Ankyrin_rpt-contain_sf"/>
</dbReference>
<dbReference type="PROSITE" id="PS50011">
    <property type="entry name" value="PROTEIN_KINASE_DOM"/>
    <property type="match status" value="1"/>
</dbReference>
<name>A0A9W9TKT0_PENCI</name>
<dbReference type="GO" id="GO:0004672">
    <property type="term" value="F:protein kinase activity"/>
    <property type="evidence" value="ECO:0007669"/>
    <property type="project" value="InterPro"/>
</dbReference>
<protein>
    <recommendedName>
        <fullName evidence="4">Protein kinase domain-containing protein</fullName>
    </recommendedName>
</protein>
<accession>A0A9W9TKT0</accession>
<dbReference type="PANTHER" id="PTHR24189">
    <property type="entry name" value="MYOTROPHIN"/>
    <property type="match status" value="1"/>
</dbReference>
<dbReference type="Proteomes" id="UP001147733">
    <property type="component" value="Unassembled WGS sequence"/>
</dbReference>
<evidence type="ECO:0000313" key="5">
    <source>
        <dbReference type="EMBL" id="KAJ5224840.1"/>
    </source>
</evidence>
<dbReference type="InterPro" id="IPR011009">
    <property type="entry name" value="Kinase-like_dom_sf"/>
</dbReference>
<dbReference type="PANTHER" id="PTHR24189:SF50">
    <property type="entry name" value="ANKYRIN REPEAT AND SOCS BOX PROTEIN 2"/>
    <property type="match status" value="1"/>
</dbReference>
<keyword evidence="1" id="KW-0677">Repeat</keyword>
<dbReference type="InterPro" id="IPR002110">
    <property type="entry name" value="Ankyrin_rpt"/>
</dbReference>
<organism evidence="5 6">
    <name type="scientific">Penicillium citrinum</name>
    <dbReference type="NCBI Taxonomy" id="5077"/>
    <lineage>
        <taxon>Eukaryota</taxon>
        <taxon>Fungi</taxon>
        <taxon>Dikarya</taxon>
        <taxon>Ascomycota</taxon>
        <taxon>Pezizomycotina</taxon>
        <taxon>Eurotiomycetes</taxon>
        <taxon>Eurotiomycetidae</taxon>
        <taxon>Eurotiales</taxon>
        <taxon>Aspergillaceae</taxon>
        <taxon>Penicillium</taxon>
    </lineage>
</organism>
<dbReference type="GO" id="GO:0005524">
    <property type="term" value="F:ATP binding"/>
    <property type="evidence" value="ECO:0007669"/>
    <property type="project" value="InterPro"/>
</dbReference>
<dbReference type="SUPFAM" id="SSF56112">
    <property type="entry name" value="Protein kinase-like (PK-like)"/>
    <property type="match status" value="1"/>
</dbReference>
<reference evidence="5" key="2">
    <citation type="journal article" date="2023" name="IMA Fungus">
        <title>Comparative genomic study of the Penicillium genus elucidates a diverse pangenome and 15 lateral gene transfer events.</title>
        <authorList>
            <person name="Petersen C."/>
            <person name="Sorensen T."/>
            <person name="Nielsen M.R."/>
            <person name="Sondergaard T.E."/>
            <person name="Sorensen J.L."/>
            <person name="Fitzpatrick D.A."/>
            <person name="Frisvad J.C."/>
            <person name="Nielsen K.L."/>
        </authorList>
    </citation>
    <scope>NUCLEOTIDE SEQUENCE</scope>
    <source>
        <strain evidence="5">IBT 23319</strain>
    </source>
</reference>
<feature type="repeat" description="ANK" evidence="3">
    <location>
        <begin position="710"/>
        <end position="742"/>
    </location>
</feature>